<reference evidence="2" key="1">
    <citation type="submission" date="2021-10" db="EMBL/GenBank/DDBJ databases">
        <title>Tropical sea cucumber genome reveals ecological adaptation and Cuvierian tubules defense mechanism.</title>
        <authorList>
            <person name="Chen T."/>
        </authorList>
    </citation>
    <scope>NUCLEOTIDE SEQUENCE</scope>
    <source>
        <strain evidence="2">Nanhai2018</strain>
        <tissue evidence="2">Muscle</tissue>
    </source>
</reference>
<dbReference type="InterPro" id="IPR040797">
    <property type="entry name" value="ZMIZ1_N"/>
</dbReference>
<feature type="domain" description="ZMIZ1 N-terminal" evidence="1">
    <location>
        <begin position="13"/>
        <end position="100"/>
    </location>
</feature>
<gene>
    <name evidence="2" type="ORF">HOLleu_37470</name>
</gene>
<proteinExistence type="predicted"/>
<dbReference type="EMBL" id="JAIZAY010000020">
    <property type="protein sequence ID" value="KAJ8022543.1"/>
    <property type="molecule type" value="Genomic_DNA"/>
</dbReference>
<name>A0A9Q0YH75_HOLLE</name>
<comment type="caution">
    <text evidence="2">The sequence shown here is derived from an EMBL/GenBank/DDBJ whole genome shotgun (WGS) entry which is preliminary data.</text>
</comment>
<evidence type="ECO:0000313" key="3">
    <source>
        <dbReference type="Proteomes" id="UP001152320"/>
    </source>
</evidence>
<dbReference type="Proteomes" id="UP001152320">
    <property type="component" value="Chromosome 20"/>
</dbReference>
<dbReference type="Pfam" id="PF18028">
    <property type="entry name" value="Zmiz1_N"/>
    <property type="match status" value="1"/>
</dbReference>
<organism evidence="2 3">
    <name type="scientific">Holothuria leucospilota</name>
    <name type="common">Black long sea cucumber</name>
    <name type="synonym">Mertensiothuria leucospilota</name>
    <dbReference type="NCBI Taxonomy" id="206669"/>
    <lineage>
        <taxon>Eukaryota</taxon>
        <taxon>Metazoa</taxon>
        <taxon>Echinodermata</taxon>
        <taxon>Eleutherozoa</taxon>
        <taxon>Echinozoa</taxon>
        <taxon>Holothuroidea</taxon>
        <taxon>Aspidochirotacea</taxon>
        <taxon>Aspidochirotida</taxon>
        <taxon>Holothuriidae</taxon>
        <taxon>Holothuria</taxon>
    </lineage>
</organism>
<dbReference type="AlphaFoldDB" id="A0A9Q0YH75"/>
<evidence type="ECO:0000313" key="2">
    <source>
        <dbReference type="EMBL" id="KAJ8022543.1"/>
    </source>
</evidence>
<evidence type="ECO:0000259" key="1">
    <source>
        <dbReference type="Pfam" id="PF18028"/>
    </source>
</evidence>
<accession>A0A9Q0YH75</accession>
<dbReference type="OrthoDB" id="27975at2759"/>
<keyword evidence="3" id="KW-1185">Reference proteome</keyword>
<sequence length="123" mass="13676">MTSGNVSATNAEIQQTCDKLLNIQKQLSDQATFQSAAAELLDWCTDTRVFQKLYEDGIFNCLTVVSKVASQEGFDLDLGYRLLAVCTAHRDKFSRETAVGLPWRRVKPTKEVVLKCPTNIGGF</sequence>
<protein>
    <submittedName>
        <fullName evidence="2">Zinc finger MIZ domain-containing protein 1</fullName>
    </submittedName>
</protein>